<evidence type="ECO:0000313" key="2">
    <source>
        <dbReference type="Proteomes" id="UP001620460"/>
    </source>
</evidence>
<dbReference type="EMBL" id="JADIKM010000003">
    <property type="protein sequence ID" value="MFK2904547.1"/>
    <property type="molecule type" value="Genomic_DNA"/>
</dbReference>
<dbReference type="RefSeq" id="WP_404633167.1">
    <property type="nucleotide sequence ID" value="NZ_JADIKM010000003.1"/>
</dbReference>
<sequence length="115" mass="12119">MSKTTDVAQLFHDLDAGIFTQRLDAAMRDVALGVVTTGKKGKVTITLDLLRTGDASQVLCTHAIKYAKPTIKGKVVEEATTSTPLHVGTGGVLSLFPESQSDMFGKRDEAAQAGA</sequence>
<comment type="caution">
    <text evidence="1">The sequence shown here is derived from an EMBL/GenBank/DDBJ whole genome shotgun (WGS) entry which is preliminary data.</text>
</comment>
<accession>A0ABW8JTS1</accession>
<dbReference type="Proteomes" id="UP001620460">
    <property type="component" value="Unassembled WGS sequence"/>
</dbReference>
<keyword evidence="2" id="KW-1185">Reference proteome</keyword>
<evidence type="ECO:0000313" key="1">
    <source>
        <dbReference type="EMBL" id="MFK2904547.1"/>
    </source>
</evidence>
<proteinExistence type="predicted"/>
<protein>
    <submittedName>
        <fullName evidence="1">Uncharacterized protein</fullName>
    </submittedName>
</protein>
<name>A0ABW8JTS1_9GAMM</name>
<organism evidence="1 2">
    <name type="scientific">Dyella ginsengisoli</name>
    <dbReference type="NCBI Taxonomy" id="363848"/>
    <lineage>
        <taxon>Bacteria</taxon>
        <taxon>Pseudomonadati</taxon>
        <taxon>Pseudomonadota</taxon>
        <taxon>Gammaproteobacteria</taxon>
        <taxon>Lysobacterales</taxon>
        <taxon>Rhodanobacteraceae</taxon>
        <taxon>Dyella</taxon>
    </lineage>
</organism>
<gene>
    <name evidence="1" type="ORF">ISP17_11275</name>
</gene>
<reference evidence="1 2" key="1">
    <citation type="submission" date="2020-10" db="EMBL/GenBank/DDBJ databases">
        <title>Phylogeny of dyella-like bacteria.</title>
        <authorList>
            <person name="Fu J."/>
        </authorList>
    </citation>
    <scope>NUCLEOTIDE SEQUENCE [LARGE SCALE GENOMIC DNA]</scope>
    <source>
        <strain evidence="1 2">Gsoil3046</strain>
    </source>
</reference>